<reference evidence="2 3" key="1">
    <citation type="submission" date="2020-08" db="EMBL/GenBank/DDBJ databases">
        <title>A Genomic Blueprint of the Chicken Gut Microbiome.</title>
        <authorList>
            <person name="Gilroy R."/>
            <person name="Ravi A."/>
            <person name="Getino M."/>
            <person name="Pursley I."/>
            <person name="Horton D.L."/>
            <person name="Alikhan N.-F."/>
            <person name="Baker D."/>
            <person name="Gharbi K."/>
            <person name="Hall N."/>
            <person name="Watson M."/>
            <person name="Adriaenssens E.M."/>
            <person name="Foster-Nyarko E."/>
            <person name="Jarju S."/>
            <person name="Secka A."/>
            <person name="Antonio M."/>
            <person name="Oren A."/>
            <person name="Chaudhuri R."/>
            <person name="La Ragione R.M."/>
            <person name="Hildebrand F."/>
            <person name="Pallen M.J."/>
        </authorList>
    </citation>
    <scope>NUCLEOTIDE SEQUENCE [LARGE SCALE GENOMIC DNA]</scope>
    <source>
        <strain evidence="2 3">Sa5BUN4</strain>
    </source>
</reference>
<dbReference type="RefSeq" id="WP_191768190.1">
    <property type="nucleotide sequence ID" value="NZ_JACSQS010000001.1"/>
</dbReference>
<protein>
    <submittedName>
        <fullName evidence="2">DUF4145 domain-containing protein</fullName>
    </submittedName>
</protein>
<sequence>MTFVAASRSSPHLVTGIFACNGCRDITCVRIYEGNNDSAPLFKDNGTLEEVVGYYNLAVVNSYPEREQHTAPHFTSKTVERTYLQGIDNARRKQNDAAAAMFRKALDVATCELDENLQKLSLASRINALFDAGRLTEDLKDWAHAIRLDGNKGAHGATELTDEEIAQLESFTELFLIYTFTLPAQVALKKMASEGAK</sequence>
<feature type="domain" description="DUF4145" evidence="1">
    <location>
        <begin position="92"/>
        <end position="171"/>
    </location>
</feature>
<dbReference type="EMBL" id="JACSQS010000001">
    <property type="protein sequence ID" value="MBD7952694.1"/>
    <property type="molecule type" value="Genomic_DNA"/>
</dbReference>
<name>A0A8X8FQW7_9GAMM</name>
<organism evidence="2 3">
    <name type="scientific">Stenotrophomonas lacuserhaii</name>
    <dbReference type="NCBI Taxonomy" id="2760084"/>
    <lineage>
        <taxon>Bacteria</taxon>
        <taxon>Pseudomonadati</taxon>
        <taxon>Pseudomonadota</taxon>
        <taxon>Gammaproteobacteria</taxon>
        <taxon>Lysobacterales</taxon>
        <taxon>Lysobacteraceae</taxon>
        <taxon>Stenotrophomonas</taxon>
    </lineage>
</organism>
<proteinExistence type="predicted"/>
<dbReference type="InterPro" id="IPR025285">
    <property type="entry name" value="DUF4145"/>
</dbReference>
<dbReference type="Proteomes" id="UP000636938">
    <property type="component" value="Unassembled WGS sequence"/>
</dbReference>
<comment type="caution">
    <text evidence="2">The sequence shown here is derived from an EMBL/GenBank/DDBJ whole genome shotgun (WGS) entry which is preliminary data.</text>
</comment>
<keyword evidence="3" id="KW-1185">Reference proteome</keyword>
<gene>
    <name evidence="2" type="ORF">H9654_00610</name>
</gene>
<evidence type="ECO:0000313" key="2">
    <source>
        <dbReference type="EMBL" id="MBD7952694.1"/>
    </source>
</evidence>
<evidence type="ECO:0000259" key="1">
    <source>
        <dbReference type="Pfam" id="PF13643"/>
    </source>
</evidence>
<evidence type="ECO:0000313" key="3">
    <source>
        <dbReference type="Proteomes" id="UP000636938"/>
    </source>
</evidence>
<dbReference type="Pfam" id="PF13643">
    <property type="entry name" value="DUF4145"/>
    <property type="match status" value="1"/>
</dbReference>
<dbReference type="AlphaFoldDB" id="A0A8X8FQW7"/>
<accession>A0A8X8FQW7</accession>